<protein>
    <recommendedName>
        <fullName evidence="3">Carrier domain-containing protein</fullName>
    </recommendedName>
</protein>
<dbReference type="RefSeq" id="WP_066751855.1">
    <property type="nucleotide sequence ID" value="NZ_LXEN01000131.1"/>
</dbReference>
<name>A0A198FJ68_9GAMM</name>
<proteinExistence type="predicted"/>
<comment type="caution">
    <text evidence="1">The sequence shown here is derived from an EMBL/GenBank/DDBJ whole genome shotgun (WGS) entry which is preliminary data.</text>
</comment>
<evidence type="ECO:0000313" key="1">
    <source>
        <dbReference type="EMBL" id="OAT24251.1"/>
    </source>
</evidence>
<organism evidence="1 2">
    <name type="scientific">Proteus myxofaciens ATCC 19692</name>
    <dbReference type="NCBI Taxonomy" id="1354337"/>
    <lineage>
        <taxon>Bacteria</taxon>
        <taxon>Pseudomonadati</taxon>
        <taxon>Pseudomonadota</taxon>
        <taxon>Gammaproteobacteria</taxon>
        <taxon>Enterobacterales</taxon>
        <taxon>Morganellaceae</taxon>
        <taxon>Proteus</taxon>
    </lineage>
</organism>
<keyword evidence="2" id="KW-1185">Reference proteome</keyword>
<dbReference type="AlphaFoldDB" id="A0A198FJ68"/>
<evidence type="ECO:0000313" key="2">
    <source>
        <dbReference type="Proteomes" id="UP000094023"/>
    </source>
</evidence>
<accession>A0A198FJ68</accession>
<dbReference type="EMBL" id="LXEN01000131">
    <property type="protein sequence ID" value="OAT24251.1"/>
    <property type="molecule type" value="Genomic_DNA"/>
</dbReference>
<dbReference type="OrthoDB" id="6430087at2"/>
<dbReference type="STRING" id="1354337.M983_2651"/>
<dbReference type="Gene3D" id="1.10.1200.10">
    <property type="entry name" value="ACP-like"/>
    <property type="match status" value="1"/>
</dbReference>
<dbReference type="SUPFAM" id="SSF47336">
    <property type="entry name" value="ACP-like"/>
    <property type="match status" value="1"/>
</dbReference>
<evidence type="ECO:0008006" key="3">
    <source>
        <dbReference type="Google" id="ProtNLM"/>
    </source>
</evidence>
<reference evidence="1 2" key="1">
    <citation type="submission" date="2016-04" db="EMBL/GenBank/DDBJ databases">
        <title>ATOL: Assembling a taxonomically balanced genome-scale reconstruction of the evolutionary history of the Enterobacteriaceae.</title>
        <authorList>
            <person name="Plunkett G.III."/>
            <person name="Neeno-Eckwall E.C."/>
            <person name="Glasner J.D."/>
            <person name="Perna N.T."/>
        </authorList>
    </citation>
    <scope>NUCLEOTIDE SEQUENCE [LARGE SCALE GENOMIC DNA]</scope>
    <source>
        <strain evidence="1 2">ATCC 19692</strain>
    </source>
</reference>
<gene>
    <name evidence="1" type="ORF">M983_2651</name>
</gene>
<sequence>MQPYEFINFINEKTGMNLNIEDINKDITEIDEWDSLTFIYMIIEFENKNNIKIDIEKILSCTNLNKILEVINHEVGENNE</sequence>
<dbReference type="InterPro" id="IPR036736">
    <property type="entry name" value="ACP-like_sf"/>
</dbReference>
<dbReference type="Proteomes" id="UP000094023">
    <property type="component" value="Unassembled WGS sequence"/>
</dbReference>